<organism evidence="3 4">
    <name type="scientific">Zhongshania borealis</name>
    <dbReference type="NCBI Taxonomy" id="889488"/>
    <lineage>
        <taxon>Bacteria</taxon>
        <taxon>Pseudomonadati</taxon>
        <taxon>Pseudomonadota</taxon>
        <taxon>Gammaproteobacteria</taxon>
        <taxon>Cellvibrionales</taxon>
        <taxon>Spongiibacteraceae</taxon>
        <taxon>Zhongshania</taxon>
    </lineage>
</organism>
<dbReference type="InterPro" id="IPR010270">
    <property type="entry name" value="Phage_P2_GpM"/>
</dbReference>
<evidence type="ECO:0000313" key="4">
    <source>
        <dbReference type="Proteomes" id="UP001500392"/>
    </source>
</evidence>
<dbReference type="EMBL" id="BAABDM010000001">
    <property type="protein sequence ID" value="GAA4087485.1"/>
    <property type="molecule type" value="Genomic_DNA"/>
</dbReference>
<name>A0ABP7WFT0_9GAMM</name>
<dbReference type="RefSeq" id="WP_344932528.1">
    <property type="nucleotide sequence ID" value="NZ_BAABDM010000001.1"/>
</dbReference>
<dbReference type="Proteomes" id="UP001500392">
    <property type="component" value="Unassembled WGS sequence"/>
</dbReference>
<reference evidence="4" key="1">
    <citation type="journal article" date="2019" name="Int. J. Syst. Evol. Microbiol.">
        <title>The Global Catalogue of Microorganisms (GCM) 10K type strain sequencing project: providing services to taxonomists for standard genome sequencing and annotation.</title>
        <authorList>
            <consortium name="The Broad Institute Genomics Platform"/>
            <consortium name="The Broad Institute Genome Sequencing Center for Infectious Disease"/>
            <person name="Wu L."/>
            <person name="Ma J."/>
        </authorList>
    </citation>
    <scope>NUCLEOTIDE SEQUENCE [LARGE SCALE GENOMIC DNA]</scope>
    <source>
        <strain evidence="4">JCM 17304</strain>
    </source>
</reference>
<evidence type="ECO:0000313" key="3">
    <source>
        <dbReference type="EMBL" id="GAA4087485.1"/>
    </source>
</evidence>
<accession>A0ABP7WFT0</accession>
<comment type="caution">
    <text evidence="3">The sequence shown here is derived from an EMBL/GenBank/DDBJ whole genome shotgun (WGS) entry which is preliminary data.</text>
</comment>
<dbReference type="GO" id="GO:0004519">
    <property type="term" value="F:endonuclease activity"/>
    <property type="evidence" value="ECO:0007669"/>
    <property type="project" value="UniProtKB-KW"/>
</dbReference>
<feature type="region of interest" description="Disordered" evidence="2">
    <location>
        <begin position="1"/>
        <end position="29"/>
    </location>
</feature>
<gene>
    <name evidence="3" type="ORF">GCM10022414_07800</name>
</gene>
<keyword evidence="3" id="KW-0255">Endonuclease</keyword>
<dbReference type="Pfam" id="PF05944">
    <property type="entry name" value="Phage_term_smal"/>
    <property type="match status" value="1"/>
</dbReference>
<protein>
    <submittedName>
        <fullName evidence="3">Terminase endonuclease subunit</fullName>
    </submittedName>
</protein>
<keyword evidence="4" id="KW-1185">Reference proteome</keyword>
<feature type="coiled-coil region" evidence="1">
    <location>
        <begin position="189"/>
        <end position="216"/>
    </location>
</feature>
<keyword evidence="1" id="KW-0175">Coiled coil</keyword>
<evidence type="ECO:0000256" key="1">
    <source>
        <dbReference type="SAM" id="Coils"/>
    </source>
</evidence>
<keyword evidence="3" id="KW-0378">Hydrolase</keyword>
<evidence type="ECO:0000256" key="2">
    <source>
        <dbReference type="SAM" id="MobiDB-lite"/>
    </source>
</evidence>
<sequence length="216" mass="23995">MTPAEKHRQRMAAKQEAERNTDPSQSKNHTAYERQLVQLAEHKRQLKSIQSIEKKIELKKQIIPEYTAYLSGVLEANAGGADEVVTTLLLWCIDAGDYESALSIADYCLRHKLPTPDAHQRTMGTVIAEEFADNSLKGVEAITLGMLTAVNELTKESDMPDQVRAKLHKAIGYQLRDTDKATALAELQRALELNTAAGVKKDIEKLEREIKAAASN</sequence>
<proteinExistence type="predicted"/>
<keyword evidence="3" id="KW-0540">Nuclease</keyword>